<organism evidence="8 9">
    <name type="scientific">Tritrichomonas musculus</name>
    <dbReference type="NCBI Taxonomy" id="1915356"/>
    <lineage>
        <taxon>Eukaryota</taxon>
        <taxon>Metamonada</taxon>
        <taxon>Parabasalia</taxon>
        <taxon>Tritrichomonadida</taxon>
        <taxon>Tritrichomonadidae</taxon>
        <taxon>Tritrichomonas</taxon>
    </lineage>
</organism>
<dbReference type="Gene3D" id="3.30.519.10">
    <property type="entry name" value="Guanine Nucleotide Dissociation Inhibitor, domain 2"/>
    <property type="match status" value="1"/>
</dbReference>
<keyword evidence="2" id="KW-0418">Kinase</keyword>
<dbReference type="Pfam" id="PF00996">
    <property type="entry name" value="GDI"/>
    <property type="match status" value="1"/>
</dbReference>
<keyword evidence="4 5" id="KW-0067">ATP-binding</keyword>
<dbReference type="PANTHER" id="PTHR11787">
    <property type="entry name" value="RAB GDP-DISSOCIATION INHIBITOR"/>
    <property type="match status" value="1"/>
</dbReference>
<dbReference type="SUPFAM" id="SSF51905">
    <property type="entry name" value="FAD/NAD(P)-binding domain"/>
    <property type="match status" value="2"/>
</dbReference>
<evidence type="ECO:0000256" key="3">
    <source>
        <dbReference type="ARBA" id="ARBA00022741"/>
    </source>
</evidence>
<accession>A0ABR2L471</accession>
<dbReference type="InterPro" id="IPR000719">
    <property type="entry name" value="Prot_kinase_dom"/>
</dbReference>
<dbReference type="InterPro" id="IPR011009">
    <property type="entry name" value="Kinase-like_dom_sf"/>
</dbReference>
<evidence type="ECO:0000313" key="9">
    <source>
        <dbReference type="Proteomes" id="UP001470230"/>
    </source>
</evidence>
<dbReference type="SMART" id="SM00220">
    <property type="entry name" value="S_TKc"/>
    <property type="match status" value="1"/>
</dbReference>
<dbReference type="InterPro" id="IPR036188">
    <property type="entry name" value="FAD/NAD-bd_sf"/>
</dbReference>
<keyword evidence="2" id="KW-0808">Transferase</keyword>
<feature type="region of interest" description="Disordered" evidence="6">
    <location>
        <begin position="388"/>
        <end position="424"/>
    </location>
</feature>
<proteinExistence type="inferred from homology"/>
<dbReference type="PANTHER" id="PTHR11787:SF8">
    <property type="entry name" value="RAB GDP DISSOCIATION INHIBITOR"/>
    <property type="match status" value="1"/>
</dbReference>
<keyword evidence="3 5" id="KW-0547">Nucleotide-binding</keyword>
<dbReference type="Gene3D" id="1.10.287.1490">
    <property type="match status" value="1"/>
</dbReference>
<dbReference type="Gene3D" id="1.10.405.10">
    <property type="entry name" value="Guanine Nucleotide Dissociation Inhibitor, domain 1"/>
    <property type="match status" value="1"/>
</dbReference>
<evidence type="ECO:0000256" key="5">
    <source>
        <dbReference type="PROSITE-ProRule" id="PRU10141"/>
    </source>
</evidence>
<comment type="caution">
    <text evidence="8">The sequence shown here is derived from an EMBL/GenBank/DDBJ whole genome shotgun (WGS) entry which is preliminary data.</text>
</comment>
<dbReference type="EMBL" id="JAPFFF010000001">
    <property type="protein sequence ID" value="KAK8898138.1"/>
    <property type="molecule type" value="Genomic_DNA"/>
</dbReference>
<evidence type="ECO:0000256" key="2">
    <source>
        <dbReference type="ARBA" id="ARBA00022527"/>
    </source>
</evidence>
<dbReference type="PRINTS" id="PR00109">
    <property type="entry name" value="TYRKINASE"/>
</dbReference>
<evidence type="ECO:0000259" key="7">
    <source>
        <dbReference type="PROSITE" id="PS50011"/>
    </source>
</evidence>
<dbReference type="CDD" id="cd13999">
    <property type="entry name" value="STKc_MAP3K-like"/>
    <property type="match status" value="1"/>
</dbReference>
<dbReference type="PRINTS" id="PR00892">
    <property type="entry name" value="RABGDI"/>
</dbReference>
<reference evidence="8 9" key="1">
    <citation type="submission" date="2024-04" db="EMBL/GenBank/DDBJ databases">
        <title>Tritrichomonas musculus Genome.</title>
        <authorList>
            <person name="Alves-Ferreira E."/>
            <person name="Grigg M."/>
            <person name="Lorenzi H."/>
            <person name="Galac M."/>
        </authorList>
    </citation>
    <scope>NUCLEOTIDE SEQUENCE [LARGE SCALE GENOMIC DNA]</scope>
    <source>
        <strain evidence="8 9">EAF2021</strain>
    </source>
</reference>
<dbReference type="InterPro" id="IPR001245">
    <property type="entry name" value="Ser-Thr/Tyr_kinase_cat_dom"/>
</dbReference>
<feature type="binding site" evidence="5">
    <location>
        <position position="43"/>
    </location>
    <ligand>
        <name>ATP</name>
        <dbReference type="ChEBI" id="CHEBI:30616"/>
    </ligand>
</feature>
<dbReference type="SUPFAM" id="SSF54373">
    <property type="entry name" value="FAD-linked reductases, C-terminal domain"/>
    <property type="match status" value="1"/>
</dbReference>
<evidence type="ECO:0000256" key="6">
    <source>
        <dbReference type="SAM" id="MobiDB-lite"/>
    </source>
</evidence>
<evidence type="ECO:0000313" key="8">
    <source>
        <dbReference type="EMBL" id="KAK8898138.1"/>
    </source>
</evidence>
<comment type="similarity">
    <text evidence="1">Belongs to the Rab GDI family.</text>
</comment>
<dbReference type="SUPFAM" id="SSF56112">
    <property type="entry name" value="Protein kinase-like (PK-like)"/>
    <property type="match status" value="1"/>
</dbReference>
<dbReference type="PROSITE" id="PS00107">
    <property type="entry name" value="PROTEIN_KINASE_ATP"/>
    <property type="match status" value="1"/>
</dbReference>
<dbReference type="Gene3D" id="1.10.510.10">
    <property type="entry name" value="Transferase(Phosphotransferase) domain 1"/>
    <property type="match status" value="1"/>
</dbReference>
<evidence type="ECO:0000256" key="1">
    <source>
        <dbReference type="ARBA" id="ARBA00005593"/>
    </source>
</evidence>
<feature type="region of interest" description="Disordered" evidence="6">
    <location>
        <begin position="458"/>
        <end position="488"/>
    </location>
</feature>
<dbReference type="InterPro" id="IPR018203">
    <property type="entry name" value="GDP_dissociation_inhibitor"/>
</dbReference>
<dbReference type="Pfam" id="PF00069">
    <property type="entry name" value="Pkinase"/>
    <property type="match status" value="1"/>
</dbReference>
<name>A0ABR2L471_9EUKA</name>
<dbReference type="InterPro" id="IPR017441">
    <property type="entry name" value="Protein_kinase_ATP_BS"/>
</dbReference>
<gene>
    <name evidence="8" type="ORF">M9Y10_000409</name>
</gene>
<sequence length="938" mass="106411">MDFESTFFETNDFELTNKKIGEGAFGKVYIAENQSQDTQFAVKIISNNGELSGHDQMMFLRESLILRKLTHPAIVKFIGINFHSFENPDKLEPTIITEYLPHGSLKEILKKEQNSIADDDWNPTKKYICLLGIADAMRYLHHHGIIHRDLKPENILIDENFYPRICDFGLSRCFSMMLTNSIKLSMTGNIGTPLYMAPELMMDEDKYGAGVDVYSFAILTYEIVCGKEPFSLRGKPIKFADLCKKVISGGRPEFTEGVTEKMKDLITQCWSQDCQNRPSFEEIFKKLSSDLSYLDEDVDEDEINDYIRMLKEESEVVPPLPTSTEMQDLKSKNDELEKVIKKLTDENAQLKKDKEKATDDVRKLTDENAQLKKDKEKATDDVRKLTDENAQLKKDKEKATNDVRKLTDENAQLKKDKEKATDDVKKLTDENAQLKKDKEKATDDVRKLTDENIELKKSKRKDSDDKNLTKKDTEKRDKDKREASKKEIVPSPLTSNVIKNTDNINYDVIALGTGLKECLLAGLLSLSGKRVLQIDRNSYYGSECASLNLTQFFKKFHNKIPPKELGNDSQWNIDLIPKFIMSDGLLTKILVKTKVDDMMKFLSSGYSFVYKDKKVEIVPSNTDEALSTSLVGFMGKRRVKNFLEGVNDYLENPTNKKYSDISKLTAKQYMEKSGLDPSTMQFIGHFVALEPNDSYLDKPAIEMISKLNLYANSVFRFNDSKSPFLYPMYGIGDLSQSFARLCAINGGTYMPNHHVNDFIYEGKKVVGVKSGSFTAKAPVIIGDPSYFSKISGKTKSIGKRICAICFLSHEPSCIPKRYSSRGSCNIILPSGEINRKNDIYIFITSSQQKVCLPGWFIAIVSTVVETKNPEKEISAALSLLGKIQFKTISVSDLYEPCIPGSQDNIFCSSSYDITVHFESTVEEVLKLYEEIIGKPFDF</sequence>
<dbReference type="Gene3D" id="3.50.50.60">
    <property type="entry name" value="FAD/NAD(P)-binding domain"/>
    <property type="match status" value="1"/>
</dbReference>
<keyword evidence="2" id="KW-0723">Serine/threonine-protein kinase</keyword>
<dbReference type="PRINTS" id="PR00891">
    <property type="entry name" value="RABGDIREP"/>
</dbReference>
<dbReference type="Proteomes" id="UP001470230">
    <property type="component" value="Unassembled WGS sequence"/>
</dbReference>
<dbReference type="InterPro" id="IPR000806">
    <property type="entry name" value="RabGDI"/>
</dbReference>
<protein>
    <submittedName>
        <fullName evidence="8">Rab GDP dissociation inhibitor alpha</fullName>
    </submittedName>
</protein>
<keyword evidence="9" id="KW-1185">Reference proteome</keyword>
<feature type="domain" description="Protein kinase" evidence="7">
    <location>
        <begin position="14"/>
        <end position="294"/>
    </location>
</feature>
<dbReference type="InterPro" id="IPR008271">
    <property type="entry name" value="Ser/Thr_kinase_AS"/>
</dbReference>
<evidence type="ECO:0000256" key="4">
    <source>
        <dbReference type="ARBA" id="ARBA00022840"/>
    </source>
</evidence>
<dbReference type="PROSITE" id="PS50011">
    <property type="entry name" value="PROTEIN_KINASE_DOM"/>
    <property type="match status" value="1"/>
</dbReference>
<dbReference type="PROSITE" id="PS00108">
    <property type="entry name" value="PROTEIN_KINASE_ST"/>
    <property type="match status" value="1"/>
</dbReference>